<name>A0A140GS85_CLOPF</name>
<dbReference type="GO" id="GO:0008193">
    <property type="term" value="F:tRNA guanylyltransferase activity"/>
    <property type="evidence" value="ECO:0007669"/>
    <property type="project" value="InterPro"/>
</dbReference>
<dbReference type="RefSeq" id="WP_061429965.1">
    <property type="nucleotide sequence ID" value="NZ_CATNZX010000001.1"/>
</dbReference>
<dbReference type="PATRIC" id="fig|1502.177.peg.3690"/>
<dbReference type="Gene3D" id="3.30.70.3000">
    <property type="match status" value="1"/>
</dbReference>
<protein>
    <submittedName>
        <fullName evidence="2">Putative tRNA-His guanylyltransferase</fullName>
    </submittedName>
</protein>
<dbReference type="InterPro" id="IPR038469">
    <property type="entry name" value="tRNAHis_GuaTrfase_Thg1_sf"/>
</dbReference>
<dbReference type="AlphaFoldDB" id="A0A140GS85"/>
<geneLocation type="plasmid" evidence="2 3">
    <name>pJFP838A</name>
</geneLocation>
<evidence type="ECO:0000313" key="3">
    <source>
        <dbReference type="Proteomes" id="UP000070260"/>
    </source>
</evidence>
<reference evidence="2 3" key="1">
    <citation type="journal article" date="2016" name="PLoS ONE">
        <title>Plasmid Characterization and Chromosome Analysis of Two netF+ Clostridium perfringens Isolates Associated with Foal and Canine Necrotizing Enteritis.</title>
        <authorList>
            <person name="Mehdizadeh Gohari I."/>
            <person name="Kropinski A.M."/>
            <person name="Weese S.J."/>
            <person name="Parreira V.R."/>
            <person name="Whitehead A.E."/>
            <person name="Boerlin P."/>
            <person name="Prescott J.F."/>
        </authorList>
    </citation>
    <scope>NUCLEOTIDE SEQUENCE [LARGE SCALE GENOMIC DNA]</scope>
    <source>
        <strain evidence="2 3">JP838</strain>
        <plasmid evidence="3">Plasmid pJFP838A</plasmid>
    </source>
</reference>
<gene>
    <name evidence="2" type="ORF">JFP838_pA0478</name>
</gene>
<organism evidence="2 3">
    <name type="scientific">Clostridium perfringens</name>
    <dbReference type="NCBI Taxonomy" id="1502"/>
    <lineage>
        <taxon>Bacteria</taxon>
        <taxon>Bacillati</taxon>
        <taxon>Bacillota</taxon>
        <taxon>Clostridia</taxon>
        <taxon>Eubacteriales</taxon>
        <taxon>Clostridiaceae</taxon>
        <taxon>Clostridium</taxon>
    </lineage>
</organism>
<keyword evidence="2" id="KW-0808">Transferase</keyword>
<proteinExistence type="predicted"/>
<dbReference type="GO" id="GO:0000287">
    <property type="term" value="F:magnesium ion binding"/>
    <property type="evidence" value="ECO:0007669"/>
    <property type="project" value="InterPro"/>
</dbReference>
<dbReference type="EMBL" id="CP013615">
    <property type="protein sequence ID" value="AMN31394.1"/>
    <property type="molecule type" value="Genomic_DNA"/>
</dbReference>
<evidence type="ECO:0000313" key="2">
    <source>
        <dbReference type="EMBL" id="AMN31394.1"/>
    </source>
</evidence>
<keyword evidence="2" id="KW-0614">Plasmid</keyword>
<dbReference type="Pfam" id="PF04446">
    <property type="entry name" value="Thg1"/>
    <property type="match status" value="1"/>
</dbReference>
<accession>A0A140GS85</accession>
<dbReference type="GO" id="GO:0006400">
    <property type="term" value="P:tRNA modification"/>
    <property type="evidence" value="ECO:0007669"/>
    <property type="project" value="InterPro"/>
</dbReference>
<dbReference type="Proteomes" id="UP000070260">
    <property type="component" value="Plasmid pJFP838A"/>
</dbReference>
<evidence type="ECO:0000259" key="1">
    <source>
        <dbReference type="Pfam" id="PF04446"/>
    </source>
</evidence>
<keyword evidence="2" id="KW-0548">Nucleotidyltransferase</keyword>
<feature type="domain" description="tRNAHis guanylyltransferase catalytic" evidence="1">
    <location>
        <begin position="6"/>
        <end position="127"/>
    </location>
</feature>
<sequence>MNSRFDYFKMIENKYKSKISLCKPVVIRLDGKNVCKNEMINILDESQWTFSHVMKRTAEYISNKYQCYVYISSDEFNIIFLKPYSLYRKFKSIDTQKIVSLISQEVFFYFNKYFKSQIIYFDARMFNIEQSKIKSYILYRRGCSINVLTQYYAKHTNDVTKEERKFMKFKELDELLSIKSKGYDKRTTFQREGLLYAYGDKYKPLDFLREFYEYEEEI</sequence>
<dbReference type="InterPro" id="IPR024956">
    <property type="entry name" value="tRNAHis_GuaTrfase_cat"/>
</dbReference>